<dbReference type="RefSeq" id="WP_110306407.1">
    <property type="nucleotide sequence ID" value="NZ_QJHK01000006.1"/>
</dbReference>
<accession>A0A2V4BRI0</accession>
<dbReference type="OrthoDB" id="9814627at2"/>
<dbReference type="EMBL" id="QJHK01000006">
    <property type="protein sequence ID" value="PXY41172.1"/>
    <property type="molecule type" value="Genomic_DNA"/>
</dbReference>
<comment type="caution">
    <text evidence="1">The sequence shown here is derived from an EMBL/GenBank/DDBJ whole genome shotgun (WGS) entry which is preliminary data.</text>
</comment>
<proteinExistence type="predicted"/>
<name>A0A2V4BRI0_9FLAO</name>
<reference evidence="1 2" key="1">
    <citation type="submission" date="2018-05" db="EMBL/GenBank/DDBJ databases">
        <title>Flavobacterium sp. strain IMCC34759, incomplete genome.</title>
        <authorList>
            <person name="Joung Y."/>
            <person name="Cho J."/>
        </authorList>
    </citation>
    <scope>NUCLEOTIDE SEQUENCE [LARGE SCALE GENOMIC DNA]</scope>
    <source>
        <strain evidence="1 2">IMCC34759</strain>
    </source>
</reference>
<evidence type="ECO:0008006" key="3">
    <source>
        <dbReference type="Google" id="ProtNLM"/>
    </source>
</evidence>
<gene>
    <name evidence="1" type="ORF">DMB65_09465</name>
</gene>
<protein>
    <recommendedName>
        <fullName evidence="3">PA14 domain-containing protein</fullName>
    </recommendedName>
</protein>
<dbReference type="Proteomes" id="UP000247903">
    <property type="component" value="Unassembled WGS sequence"/>
</dbReference>
<evidence type="ECO:0000313" key="2">
    <source>
        <dbReference type="Proteomes" id="UP000247903"/>
    </source>
</evidence>
<evidence type="ECO:0000313" key="1">
    <source>
        <dbReference type="EMBL" id="PXY41172.1"/>
    </source>
</evidence>
<sequence>MIKPKKISKLKKVVAIYLAMMILLETFQPMQMYALTGGPSQPEFEAFTPIGTSDMVDLASGDFNYNIPIMDVGGYPINLAYNSGVTMDQEASWVGLGWNLDVGQINRQLRGLPDDFNGDEMIYENSLKPNITIGSSANVFITAFGIKEAKASFGLGIKYNNYDGVGVSTNAGLSYQINDNLSVRMDLTSSASEGVSVSPSASFSKRLSGTDEKNTSLGINMGASYNSRKGVESVTISPSIATTATVKNVRGTLGYNFGSLLSVNNASFTPTKRVGMTSSNYMFSVNVEGEFWGVEGGAKFSGYVTSQGIKDSEKYKTEKAYGFENTYNAGKSDILDFNREKDRTFNKNTTSLPLTNNTYDLYSIQGQGISGMYRPYKSQVGYVYDNETTDASSGGSLGLEFGAGGGVHFGVDATVTLGKSKSVIWNQSNPALGRFKEKKGGNRPDYEKVFFKNIGGNHVDQELNILTKNLGGYRPIRLNIEGEKFSRKTSQNYYTDSTETPKVDGTSTIIRTKRLSRNQSIQKLTRTEALSYGSSKYKDDQGLDNISPFSIKGKHDHHTSEIKITKDGGERYIYGRAAYNVVKKETTFDIGLAKNADYKNGLVPYTSGTDNSTNNDQTGDKYFNRVTTPAYAHSYLLTSVLSSDYQDLTDNGPSDDDLGTYTKFEYENKNKAKTTYKWRVPFKQNMANYDEGLRSSKKDNKGSYIYGEKELLYVKKIVTKTHVAIFHLTDRKDGYGVADENGGLGLDSKMYKLDKISLYSKPEYDLRGEEATPIKEAHFEYNYSLCQGIDNTASVEDGQKGKLTLSKVYFTYKNSKMGKFTPYVFNYAPKTSIGNKIYDLNVPYDMKAYDVWGGYKVSNENVNGKTLGELSNAEFPFVDQSDRQTADLYAASWLLKTIQLPSGGLIEVNFEADDYAFVQDKQAMQMYKVVGSGGITPNENDMANDTNPIQKFSLGDYIYIEIDKNFDITQTDAAKKFKETYLKSIGTEENPLYFRFLLNMVNQNPIVPGASTDKFDYVTGYLRTESDCALFIKDGKKYASIPVQKVGNGDGFNSDSEVNAIQKAGWNFGRQYLSRLMYDKNNEEDTKNVKGVVMQLIGWMPELLNIFKSPNQQLKDNGIASKFVTNKSWIRLMNTNGYKIGGGSRVKNIQLHDQWDVMNTTDNVNYKQFYGQKYTYTDKDGKSSGVATYEPLGCKENPFVKPFYDKKKKELLLGPDTENYVEEPFGESFFPAPKITYSRVSVANLPREKTENSQTMVVKKHATGTVVSEFYTSKDFPTIADRTTLASKFDKSTALASLLNLNVKNHITLSQGFAIHTNDMDGKIKNQEVYGEGQKEPISGVEYNYSKTTTVKSLNSGKLNNTIPTIDSKGLIRNKLVGVDYDVINDFRESTTTTTTAGAHFNLATLPFTLIVIVVPTLIPTYSKHEDQIRMATTTKVIHSSGILVEKIAFDNGSKVSTKNLAWDADTGEILLTDTTNEYKDHYYSFNFPAYWSYVGMSQAAKNAELTLEIEPSDNSYRFKGNLTEKPSDYLIDGDEVWVTGRNAEKWKENIRAWVVKLSDTNFKLLDINGQLVKNIITDGKMKVIRSGYRNMQMASMASITSMRNPLYKYDANNNITSARTVIAAAESKDNPAYLPNANDRIVNASAIQYNDIWPSQCECNLPKMTFAEDGSLQYEYEKAIKSDDDDADKYYNPYLYNVLGNWRANKSFAYLTGRNYTADPTPRKTGFFIDFDSFYLFENNKWAIKNTNKWTYASEVTQYNPYGQEVENKDALNRYSSAIYGYNNRFPVAVGSNTKYNELASDGFEDYDSNPFDCVKASHFDYKAQLKQNDVSVSSSQSHTGRKSLKVAPGKKATVKKQVIPCVTTGNTVQ</sequence>
<keyword evidence="2" id="KW-1185">Reference proteome</keyword>
<organism evidence="1 2">
    <name type="scientific">Flavobacterium cheongpyeongense</name>
    <dbReference type="NCBI Taxonomy" id="2212651"/>
    <lineage>
        <taxon>Bacteria</taxon>
        <taxon>Pseudomonadati</taxon>
        <taxon>Bacteroidota</taxon>
        <taxon>Flavobacteriia</taxon>
        <taxon>Flavobacteriales</taxon>
        <taxon>Flavobacteriaceae</taxon>
        <taxon>Flavobacterium</taxon>
    </lineage>
</organism>